<dbReference type="RefSeq" id="WP_139401747.1">
    <property type="nucleotide sequence ID" value="NZ_JACHEW010000014.1"/>
</dbReference>
<evidence type="ECO:0000313" key="2">
    <source>
        <dbReference type="EMBL" id="TNM71992.1"/>
    </source>
</evidence>
<evidence type="ECO:0000313" key="1">
    <source>
        <dbReference type="EMBL" id="MBB6017466.1"/>
    </source>
</evidence>
<organism evidence="2 3">
    <name type="scientific">Deinococcus radiopugnans ATCC 19172</name>
    <dbReference type="NCBI Taxonomy" id="585398"/>
    <lineage>
        <taxon>Bacteria</taxon>
        <taxon>Thermotogati</taxon>
        <taxon>Deinococcota</taxon>
        <taxon>Deinococci</taxon>
        <taxon>Deinococcales</taxon>
        <taxon>Deinococcaceae</taxon>
        <taxon>Deinococcus</taxon>
    </lineage>
</organism>
<reference evidence="1 4" key="2">
    <citation type="submission" date="2020-08" db="EMBL/GenBank/DDBJ databases">
        <title>Genomic Encyclopedia of Type Strains, Phase IV (KMG-IV): sequencing the most valuable type-strain genomes for metagenomic binning, comparative biology and taxonomic classification.</title>
        <authorList>
            <person name="Goeker M."/>
        </authorList>
    </citation>
    <scope>NUCLEOTIDE SEQUENCE [LARGE SCALE GENOMIC DNA]</scope>
    <source>
        <strain evidence="1 4">DSM 12027</strain>
    </source>
</reference>
<dbReference type="EMBL" id="JACHEW010000014">
    <property type="protein sequence ID" value="MBB6017466.1"/>
    <property type="molecule type" value="Genomic_DNA"/>
</dbReference>
<accession>A0A5C4Y7W2</accession>
<protein>
    <submittedName>
        <fullName evidence="2">Uncharacterized protein</fullName>
    </submittedName>
</protein>
<sequence length="178" mass="19575">MAPVTPELCEGLIRRLADAIVATILLDRNDATQVYFVTRNLACRRVSEGDYRSRILIRKYNFMVEQARNFNIDALPEAAQELINQNNASDRFTGCWKTITQNVGVVSQNLERAIQIVVEDNLRWKALLRGTACVPWSAPRRGGRAFCAAPTGSGSAVEFALPRAGGWRSRAAPPAASG</sequence>
<keyword evidence="4" id="KW-1185">Reference proteome</keyword>
<evidence type="ECO:0000313" key="3">
    <source>
        <dbReference type="Proteomes" id="UP000313988"/>
    </source>
</evidence>
<dbReference type="Proteomes" id="UP000629870">
    <property type="component" value="Unassembled WGS sequence"/>
</dbReference>
<evidence type="ECO:0000313" key="4">
    <source>
        <dbReference type="Proteomes" id="UP000629870"/>
    </source>
</evidence>
<dbReference type="Proteomes" id="UP000313988">
    <property type="component" value="Unassembled WGS sequence"/>
</dbReference>
<proteinExistence type="predicted"/>
<comment type="caution">
    <text evidence="2">The sequence shown here is derived from an EMBL/GenBank/DDBJ whole genome shotgun (WGS) entry which is preliminary data.</text>
</comment>
<dbReference type="AlphaFoldDB" id="A0A5C4Y7W2"/>
<name>A0A5C4Y7W2_9DEIO</name>
<dbReference type="EMBL" id="VDMO01000005">
    <property type="protein sequence ID" value="TNM71992.1"/>
    <property type="molecule type" value="Genomic_DNA"/>
</dbReference>
<reference evidence="2 3" key="1">
    <citation type="submission" date="2019-06" db="EMBL/GenBank/DDBJ databases">
        <title>Genome sequence of Deinococcus radiopugnans ATCC 19172.</title>
        <authorList>
            <person name="Maclea K.S."/>
            <person name="Maynard C.R."/>
        </authorList>
    </citation>
    <scope>NUCLEOTIDE SEQUENCE [LARGE SCALE GENOMIC DNA]</scope>
    <source>
        <strain evidence="2 3">ATCC 19172</strain>
    </source>
</reference>
<gene>
    <name evidence="2" type="ORF">FHR04_06415</name>
    <name evidence="1" type="ORF">HNQ04_002731</name>
</gene>